<comment type="caution">
    <text evidence="2">The sequence shown here is derived from an EMBL/GenBank/DDBJ whole genome shotgun (WGS) entry which is preliminary data.</text>
</comment>
<name>A0A512JN89_9HYPH</name>
<accession>A0A512JN89</accession>
<gene>
    <name evidence="2" type="ORF">MGN01_32700</name>
</gene>
<dbReference type="Proteomes" id="UP000321750">
    <property type="component" value="Unassembled WGS sequence"/>
</dbReference>
<dbReference type="AlphaFoldDB" id="A0A512JN89"/>
<evidence type="ECO:0000313" key="3">
    <source>
        <dbReference type="Proteomes" id="UP000321750"/>
    </source>
</evidence>
<proteinExistence type="predicted"/>
<organism evidence="2 3">
    <name type="scientific">Methylobacterium gnaphalii</name>
    <dbReference type="NCBI Taxonomy" id="1010610"/>
    <lineage>
        <taxon>Bacteria</taxon>
        <taxon>Pseudomonadati</taxon>
        <taxon>Pseudomonadota</taxon>
        <taxon>Alphaproteobacteria</taxon>
        <taxon>Hyphomicrobiales</taxon>
        <taxon>Methylobacteriaceae</taxon>
        <taxon>Methylobacterium</taxon>
    </lineage>
</organism>
<keyword evidence="3" id="KW-1185">Reference proteome</keyword>
<feature type="region of interest" description="Disordered" evidence="1">
    <location>
        <begin position="17"/>
        <end position="37"/>
    </location>
</feature>
<sequence length="77" mass="7931">MVGKSVNSSRMRFLRKQLAPAQVTDTPAPAAMPEPPPAIVAQAPRSDVLDAIEEDVSSAIAGVSGSIATARSEVALM</sequence>
<protein>
    <submittedName>
        <fullName evidence="2">Uncharacterized protein</fullName>
    </submittedName>
</protein>
<evidence type="ECO:0000256" key="1">
    <source>
        <dbReference type="SAM" id="MobiDB-lite"/>
    </source>
</evidence>
<evidence type="ECO:0000313" key="2">
    <source>
        <dbReference type="EMBL" id="GEP11425.1"/>
    </source>
</evidence>
<reference evidence="2 3" key="1">
    <citation type="submission" date="2019-07" db="EMBL/GenBank/DDBJ databases">
        <title>Whole genome shotgun sequence of Methylobacterium gnaphalii NBRC 107716.</title>
        <authorList>
            <person name="Hosoyama A."/>
            <person name="Uohara A."/>
            <person name="Ohji S."/>
            <person name="Ichikawa N."/>
        </authorList>
    </citation>
    <scope>NUCLEOTIDE SEQUENCE [LARGE SCALE GENOMIC DNA]</scope>
    <source>
        <strain evidence="2 3">NBRC 107716</strain>
    </source>
</reference>
<dbReference type="EMBL" id="BJZV01000018">
    <property type="protein sequence ID" value="GEP11425.1"/>
    <property type="molecule type" value="Genomic_DNA"/>
</dbReference>